<reference evidence="4 5" key="1">
    <citation type="journal article" date="2023" name="Plants (Basel)">
        <title>Bridging the Gap: Combining Genomics and Transcriptomics Approaches to Understand Stylosanthes scabra, an Orphan Legume from the Brazilian Caatinga.</title>
        <authorList>
            <person name="Ferreira-Neto J.R.C."/>
            <person name="da Silva M.D."/>
            <person name="Binneck E."/>
            <person name="de Melo N.F."/>
            <person name="da Silva R.H."/>
            <person name="de Melo A.L.T.M."/>
            <person name="Pandolfi V."/>
            <person name="Bustamante F.O."/>
            <person name="Brasileiro-Vidal A.C."/>
            <person name="Benko-Iseppon A.M."/>
        </authorList>
    </citation>
    <scope>NUCLEOTIDE SEQUENCE [LARGE SCALE GENOMIC DNA]</scope>
    <source>
        <tissue evidence="4">Leaves</tissue>
    </source>
</reference>
<keyword evidence="1" id="KW-0663">Pyridoxal phosphate</keyword>
<accession>A0ABU6QPQ2</accession>
<evidence type="ECO:0000313" key="4">
    <source>
        <dbReference type="EMBL" id="MED6113838.1"/>
    </source>
</evidence>
<protein>
    <submittedName>
        <fullName evidence="4">Uncharacterized protein</fullName>
    </submittedName>
</protein>
<evidence type="ECO:0000256" key="3">
    <source>
        <dbReference type="SAM" id="Phobius"/>
    </source>
</evidence>
<proteinExistence type="predicted"/>
<keyword evidence="5" id="KW-1185">Reference proteome</keyword>
<feature type="region of interest" description="Disordered" evidence="2">
    <location>
        <begin position="27"/>
        <end position="49"/>
    </location>
</feature>
<feature type="compositionally biased region" description="Low complexity" evidence="2">
    <location>
        <begin position="27"/>
        <end position="40"/>
    </location>
</feature>
<keyword evidence="3" id="KW-1133">Transmembrane helix</keyword>
<name>A0ABU6QPQ2_9FABA</name>
<evidence type="ECO:0000313" key="5">
    <source>
        <dbReference type="Proteomes" id="UP001341840"/>
    </source>
</evidence>
<dbReference type="PANTHER" id="PTHR43092">
    <property type="entry name" value="L-CYSTEINE DESULFHYDRASE"/>
    <property type="match status" value="1"/>
</dbReference>
<gene>
    <name evidence="4" type="ORF">PIB30_074596</name>
</gene>
<feature type="transmembrane region" description="Helical" evidence="3">
    <location>
        <begin position="139"/>
        <end position="158"/>
    </location>
</feature>
<dbReference type="PANTHER" id="PTHR43092:SF7">
    <property type="entry name" value="L-CYSTEINE DESULFHYDRASE"/>
    <property type="match status" value="1"/>
</dbReference>
<dbReference type="Proteomes" id="UP001341840">
    <property type="component" value="Unassembled WGS sequence"/>
</dbReference>
<comment type="caution">
    <text evidence="4">The sequence shown here is derived from an EMBL/GenBank/DDBJ whole genome shotgun (WGS) entry which is preliminary data.</text>
</comment>
<organism evidence="4 5">
    <name type="scientific">Stylosanthes scabra</name>
    <dbReference type="NCBI Taxonomy" id="79078"/>
    <lineage>
        <taxon>Eukaryota</taxon>
        <taxon>Viridiplantae</taxon>
        <taxon>Streptophyta</taxon>
        <taxon>Embryophyta</taxon>
        <taxon>Tracheophyta</taxon>
        <taxon>Spermatophyta</taxon>
        <taxon>Magnoliopsida</taxon>
        <taxon>eudicotyledons</taxon>
        <taxon>Gunneridae</taxon>
        <taxon>Pentapetalae</taxon>
        <taxon>rosids</taxon>
        <taxon>fabids</taxon>
        <taxon>Fabales</taxon>
        <taxon>Fabaceae</taxon>
        <taxon>Papilionoideae</taxon>
        <taxon>50 kb inversion clade</taxon>
        <taxon>dalbergioids sensu lato</taxon>
        <taxon>Dalbergieae</taxon>
        <taxon>Pterocarpus clade</taxon>
        <taxon>Stylosanthes</taxon>
    </lineage>
</organism>
<keyword evidence="3" id="KW-0812">Transmembrane</keyword>
<sequence length="199" mass="20721">MKAHEPNGEILTLAPFSLYPTATATHAAAASSSSSTPVSSQPKSDEDRSHEAFINADDIDDVSLVDNTTTVAVIVLQQVIRQFTDGRFLKNDVVIMFNCVFQAVKKSIGAYDDPAGGSVVEVQLPFPIHAVAFFSSRDLATTIAPLLLAIVVLLLLLLCCGCGDACCCGDGGGGGDAVGDGGGGGEVTDDNCMMFWMIT</sequence>
<evidence type="ECO:0000256" key="1">
    <source>
        <dbReference type="ARBA" id="ARBA00022898"/>
    </source>
</evidence>
<dbReference type="EMBL" id="JASCZI010000931">
    <property type="protein sequence ID" value="MED6113838.1"/>
    <property type="molecule type" value="Genomic_DNA"/>
</dbReference>
<evidence type="ECO:0000256" key="2">
    <source>
        <dbReference type="SAM" id="MobiDB-lite"/>
    </source>
</evidence>
<keyword evidence="3" id="KW-0472">Membrane</keyword>